<evidence type="ECO:0000313" key="2">
    <source>
        <dbReference type="Proteomes" id="UP000181976"/>
    </source>
</evidence>
<dbReference type="eggNOG" id="ENOG5032RWQ">
    <property type="taxonomic scope" value="Bacteria"/>
</dbReference>
<dbReference type="Proteomes" id="UP000181976">
    <property type="component" value="Unassembled WGS sequence"/>
</dbReference>
<dbReference type="EMBL" id="FONA01000004">
    <property type="protein sequence ID" value="SFD92649.1"/>
    <property type="molecule type" value="Genomic_DNA"/>
</dbReference>
<evidence type="ECO:0008006" key="3">
    <source>
        <dbReference type="Google" id="ProtNLM"/>
    </source>
</evidence>
<accession>A0A1I1WCD1</accession>
<sequence length="152" mass="17027">MKTKRLFPILLLILFSGCNKNEIEVFDHPFIHIMYEGASSITVSSKATVLKEYNIYLSSKPLSQNLIVDYEVVVGDGLQEGVDFEMITQGNSLTFLPGIYEMPVRIKWLPNTLDPSKDNSLIIRITGNNLGFTIGLPGPDHNQTELVITKIE</sequence>
<gene>
    <name evidence="1" type="ORF">SAMN05444380_10439</name>
</gene>
<organism evidence="1 2">
    <name type="scientific">Thermophagus xiamenensis</name>
    <dbReference type="NCBI Taxonomy" id="385682"/>
    <lineage>
        <taxon>Bacteria</taxon>
        <taxon>Pseudomonadati</taxon>
        <taxon>Bacteroidota</taxon>
        <taxon>Bacteroidia</taxon>
        <taxon>Marinilabiliales</taxon>
        <taxon>Marinilabiliaceae</taxon>
        <taxon>Thermophagus</taxon>
    </lineage>
</organism>
<keyword evidence="2" id="KW-1185">Reference proteome</keyword>
<dbReference type="STRING" id="385682.SAMN05444380_10439"/>
<proteinExistence type="predicted"/>
<dbReference type="OrthoDB" id="1007362at2"/>
<reference evidence="1 2" key="1">
    <citation type="submission" date="2016-10" db="EMBL/GenBank/DDBJ databases">
        <authorList>
            <person name="de Groot N.N."/>
        </authorList>
    </citation>
    <scope>NUCLEOTIDE SEQUENCE [LARGE SCALE GENOMIC DNA]</scope>
    <source>
        <strain evidence="1 2">DSM 19012</strain>
    </source>
</reference>
<dbReference type="InParanoid" id="A0A1I1WCD1"/>
<dbReference type="AlphaFoldDB" id="A0A1I1WCD1"/>
<dbReference type="RefSeq" id="WP_010528168.1">
    <property type="nucleotide sequence ID" value="NZ_AFSL01000073.1"/>
</dbReference>
<name>A0A1I1WCD1_9BACT</name>
<evidence type="ECO:0000313" key="1">
    <source>
        <dbReference type="EMBL" id="SFD92649.1"/>
    </source>
</evidence>
<dbReference type="PROSITE" id="PS51257">
    <property type="entry name" value="PROKAR_LIPOPROTEIN"/>
    <property type="match status" value="1"/>
</dbReference>
<dbReference type="SUPFAM" id="SSF141072">
    <property type="entry name" value="CalX-like"/>
    <property type="match status" value="1"/>
</dbReference>
<protein>
    <recommendedName>
        <fullName evidence="3">DUF1735 domain-containing protein</fullName>
    </recommendedName>
</protein>
<dbReference type="InterPro" id="IPR038081">
    <property type="entry name" value="CalX-like_sf"/>
</dbReference>